<evidence type="ECO:0000313" key="2">
    <source>
        <dbReference type="Proteomes" id="UP000019140"/>
    </source>
</evidence>
<dbReference type="HOGENOM" id="CLU_2599486_0_0_7"/>
<comment type="caution">
    <text evidence="1">The sequence shown here is derived from an EMBL/GenBank/DDBJ whole genome shotgun (WGS) entry which is preliminary data.</text>
</comment>
<dbReference type="EMBL" id="AZHX01002191">
    <property type="protein sequence ID" value="ETW96367.1"/>
    <property type="molecule type" value="Genomic_DNA"/>
</dbReference>
<dbReference type="AlphaFoldDB" id="W4LEG6"/>
<accession>W4LEG6</accession>
<proteinExistence type="predicted"/>
<dbReference type="Proteomes" id="UP000019140">
    <property type="component" value="Unassembled WGS sequence"/>
</dbReference>
<evidence type="ECO:0000313" key="1">
    <source>
        <dbReference type="EMBL" id="ETW96367.1"/>
    </source>
</evidence>
<gene>
    <name evidence="1" type="ORF">ETSY2_46540</name>
</gene>
<organism evidence="1 2">
    <name type="scientific">Candidatus Entotheonella gemina</name>
    <dbReference type="NCBI Taxonomy" id="1429439"/>
    <lineage>
        <taxon>Bacteria</taxon>
        <taxon>Pseudomonadati</taxon>
        <taxon>Nitrospinota/Tectimicrobiota group</taxon>
        <taxon>Candidatus Tectimicrobiota</taxon>
        <taxon>Candidatus Entotheonellia</taxon>
        <taxon>Candidatus Entotheonellales</taxon>
        <taxon>Candidatus Entotheonellaceae</taxon>
        <taxon>Candidatus Entotheonella</taxon>
    </lineage>
</organism>
<name>W4LEG6_9BACT</name>
<keyword evidence="2" id="KW-1185">Reference proteome</keyword>
<sequence length="79" mass="8947">MASRTIESPSERLRLLEARLVKIDESQNKLRGSTNYEDRRQRASLILEGEDIETELLSLRSAVALEQAKAQNGIWHASP</sequence>
<reference evidence="1 2" key="1">
    <citation type="journal article" date="2014" name="Nature">
        <title>An environmental bacterial taxon with a large and distinct metabolic repertoire.</title>
        <authorList>
            <person name="Wilson M.C."/>
            <person name="Mori T."/>
            <person name="Ruckert C."/>
            <person name="Uria A.R."/>
            <person name="Helf M.J."/>
            <person name="Takada K."/>
            <person name="Gernert C."/>
            <person name="Steffens U.A."/>
            <person name="Heycke N."/>
            <person name="Schmitt S."/>
            <person name="Rinke C."/>
            <person name="Helfrich E.J."/>
            <person name="Brachmann A.O."/>
            <person name="Gurgui C."/>
            <person name="Wakimoto T."/>
            <person name="Kracht M."/>
            <person name="Crusemann M."/>
            <person name="Hentschel U."/>
            <person name="Abe I."/>
            <person name="Matsunaga S."/>
            <person name="Kalinowski J."/>
            <person name="Takeyama H."/>
            <person name="Piel J."/>
        </authorList>
    </citation>
    <scope>NUCLEOTIDE SEQUENCE [LARGE SCALE GENOMIC DNA]</scope>
    <source>
        <strain evidence="2">TSY2</strain>
    </source>
</reference>
<protein>
    <submittedName>
        <fullName evidence="1">Uncharacterized protein</fullName>
    </submittedName>
</protein>